<dbReference type="Proteomes" id="UP001295420">
    <property type="component" value="Unassembled WGS sequence"/>
</dbReference>
<dbReference type="EMBL" id="CAKMTQ010000034">
    <property type="protein sequence ID" value="CAH1536511.1"/>
    <property type="molecule type" value="Genomic_DNA"/>
</dbReference>
<sequence length="61" mass="7039">MLVEAALSARQKIRWYVKWMHEATFTILDCAINIIQKAKQTLTLSMQSGGWLGSKDWRNSL</sequence>
<reference evidence="1" key="1">
    <citation type="submission" date="2022-01" db="EMBL/GenBank/DDBJ databases">
        <authorList>
            <person name="Lagorce A."/>
        </authorList>
    </citation>
    <scope>NUCLEOTIDE SEQUENCE</scope>
    <source>
        <strain evidence="1">Th15_F1_D04</strain>
    </source>
</reference>
<evidence type="ECO:0000313" key="2">
    <source>
        <dbReference type="Proteomes" id="UP001295420"/>
    </source>
</evidence>
<proteinExistence type="predicted"/>
<evidence type="ECO:0008006" key="3">
    <source>
        <dbReference type="Google" id="ProtNLM"/>
    </source>
</evidence>
<name>A0AAU9Q906_9VIBR</name>
<dbReference type="AlphaFoldDB" id="A0AAU9Q906"/>
<organism evidence="1 2">
    <name type="scientific">Vibrio owensii</name>
    <dbReference type="NCBI Taxonomy" id="696485"/>
    <lineage>
        <taxon>Bacteria</taxon>
        <taxon>Pseudomonadati</taxon>
        <taxon>Pseudomonadota</taxon>
        <taxon>Gammaproteobacteria</taxon>
        <taxon>Vibrionales</taxon>
        <taxon>Vibrionaceae</taxon>
        <taxon>Vibrio</taxon>
    </lineage>
</organism>
<comment type="caution">
    <text evidence="1">The sequence shown here is derived from an EMBL/GenBank/DDBJ whole genome shotgun (WGS) entry which is preliminary data.</text>
</comment>
<protein>
    <recommendedName>
        <fullName evidence="3">Transposase DDE domain-containing protein</fullName>
    </recommendedName>
</protein>
<evidence type="ECO:0000313" key="1">
    <source>
        <dbReference type="EMBL" id="CAH1536511.1"/>
    </source>
</evidence>
<accession>A0AAU9Q906</accession>
<gene>
    <name evidence="1" type="ORF">THF1D04_40435</name>
</gene>